<feature type="domain" description="P-type ATPase A" evidence="10">
    <location>
        <begin position="307"/>
        <end position="345"/>
    </location>
</feature>
<evidence type="ECO:0000256" key="3">
    <source>
        <dbReference type="ARBA" id="ARBA00022723"/>
    </source>
</evidence>
<dbReference type="OrthoDB" id="9814270at2"/>
<evidence type="ECO:0000256" key="4">
    <source>
        <dbReference type="ARBA" id="ARBA00022741"/>
    </source>
</evidence>
<dbReference type="PATRIC" id="fig|1461581.3.peg.1270"/>
<dbReference type="GO" id="GO:0005524">
    <property type="term" value="F:ATP binding"/>
    <property type="evidence" value="ECO:0007669"/>
    <property type="project" value="UniProtKB-KW"/>
</dbReference>
<keyword evidence="9" id="KW-0812">Transmembrane</keyword>
<dbReference type="Gene3D" id="3.30.70.100">
    <property type="match status" value="2"/>
</dbReference>
<evidence type="ECO:0000313" key="11">
    <source>
        <dbReference type="EMBL" id="CEA03967.1"/>
    </source>
</evidence>
<sequence>MQAYGNEQTMAPGTPLRIDLPILLPNVPDVADACVERLVAALRGQPGVKRVYLYTQDDGTSQLCVHYDPDALNLARIREFVTAAGAQVTERFGHGLWEVEGITHQRRAQTIADQLRALIGVLEADVSAVGRIRVEYDREQYSEQAILELLKDLGVKPTDIDAPAARGEGAQPHDQEEGHKHRGKHHHGHGGIFGSNSELIFALTSGVLLVLGFAMEKLVFGTPPWLPVTCYISAYFFGCFFTVREALDNLRLKKFEIDTLMLVAAAGAAALGAWAEGALLLFLFSLGHALEHYAMGRAKRAIEALAELAPKRATVRRDGRAHQVPVEELVIGDAVLVRPNEQLPLGQQLRYTKVLP</sequence>
<feature type="transmembrane region" description="Helical" evidence="9">
    <location>
        <begin position="199"/>
        <end position="219"/>
    </location>
</feature>
<evidence type="ECO:0000256" key="2">
    <source>
        <dbReference type="ARBA" id="ARBA00006024"/>
    </source>
</evidence>
<dbReference type="SUPFAM" id="SSF81653">
    <property type="entry name" value="Calcium ATPase, transduction domain A"/>
    <property type="match status" value="1"/>
</dbReference>
<reference evidence="11" key="1">
    <citation type="submission" date="2014-07" db="EMBL/GenBank/DDBJ databases">
        <authorList>
            <person name="Urmite Genomes Urmite Genomes"/>
        </authorList>
    </citation>
    <scope>NUCLEOTIDE SEQUENCE</scope>
    <source>
        <strain evidence="11">12M76_air</strain>
    </source>
</reference>
<comment type="subcellular location">
    <subcellularLocation>
        <location evidence="1">Membrane</location>
        <topology evidence="1">Multi-pass membrane protein</topology>
    </subcellularLocation>
</comment>
<feature type="transmembrane region" description="Helical" evidence="9">
    <location>
        <begin position="259"/>
        <end position="284"/>
    </location>
</feature>
<keyword evidence="7" id="KW-1278">Translocase</keyword>
<dbReference type="CDD" id="cd00371">
    <property type="entry name" value="HMA"/>
    <property type="match status" value="1"/>
</dbReference>
<dbReference type="InterPro" id="IPR059000">
    <property type="entry name" value="ATPase_P-type_domA"/>
</dbReference>
<name>A0A078MEU9_9PSED</name>
<dbReference type="EMBL" id="LM997413">
    <property type="protein sequence ID" value="CEA03967.1"/>
    <property type="molecule type" value="Genomic_DNA"/>
</dbReference>
<accession>A0A078MEU9</accession>
<keyword evidence="9" id="KW-1133">Transmembrane helix</keyword>
<evidence type="ECO:0000256" key="8">
    <source>
        <dbReference type="SAM" id="MobiDB-lite"/>
    </source>
</evidence>
<organism evidence="11">
    <name type="scientific">Pseudomonas saudimassiliensis</name>
    <dbReference type="NCBI Taxonomy" id="1461581"/>
    <lineage>
        <taxon>Bacteria</taxon>
        <taxon>Pseudomonadati</taxon>
        <taxon>Pseudomonadota</taxon>
        <taxon>Gammaproteobacteria</taxon>
        <taxon>Pseudomonadales</taxon>
        <taxon>Pseudomonadaceae</taxon>
        <taxon>Pseudomonas</taxon>
    </lineage>
</organism>
<evidence type="ECO:0000256" key="5">
    <source>
        <dbReference type="ARBA" id="ARBA00022840"/>
    </source>
</evidence>
<dbReference type="Pfam" id="PF00122">
    <property type="entry name" value="E1-E2_ATPase"/>
    <property type="match status" value="1"/>
</dbReference>
<dbReference type="RefSeq" id="WP_052508716.1">
    <property type="nucleotide sequence ID" value="NZ_LK391969.1"/>
</dbReference>
<evidence type="ECO:0000256" key="7">
    <source>
        <dbReference type="ARBA" id="ARBA00022967"/>
    </source>
</evidence>
<dbReference type="GO" id="GO:0046872">
    <property type="term" value="F:metal ion binding"/>
    <property type="evidence" value="ECO:0007669"/>
    <property type="project" value="UniProtKB-KW"/>
</dbReference>
<dbReference type="InterPro" id="IPR006121">
    <property type="entry name" value="HMA_dom"/>
</dbReference>
<dbReference type="InterPro" id="IPR008250">
    <property type="entry name" value="ATPase_P-typ_transduc_dom_A_sf"/>
</dbReference>
<feature type="region of interest" description="Disordered" evidence="8">
    <location>
        <begin position="161"/>
        <end position="187"/>
    </location>
</feature>
<keyword evidence="5" id="KW-0067">ATP-binding</keyword>
<dbReference type="GO" id="GO:0016020">
    <property type="term" value="C:membrane"/>
    <property type="evidence" value="ECO:0007669"/>
    <property type="project" value="UniProtKB-SubCell"/>
</dbReference>
<comment type="similarity">
    <text evidence="2">Belongs to the cation transport ATPase (P-type) (TC 3.A.3) family. Type IB subfamily.</text>
</comment>
<keyword evidence="9" id="KW-0472">Membrane</keyword>
<dbReference type="PANTHER" id="PTHR43079:SF1">
    <property type="entry name" value="CADMIUM_ZINC-TRANSPORTING ATPASE HMA1, CHLOROPLASTIC-RELATED"/>
    <property type="match status" value="1"/>
</dbReference>
<dbReference type="Gene3D" id="2.70.150.10">
    <property type="entry name" value="Calcium-transporting ATPase, cytoplasmic transduction domain A"/>
    <property type="match status" value="1"/>
</dbReference>
<keyword evidence="4" id="KW-0547">Nucleotide-binding</keyword>
<evidence type="ECO:0000259" key="10">
    <source>
        <dbReference type="Pfam" id="PF00122"/>
    </source>
</evidence>
<evidence type="ECO:0000256" key="1">
    <source>
        <dbReference type="ARBA" id="ARBA00004141"/>
    </source>
</evidence>
<feature type="transmembrane region" description="Helical" evidence="9">
    <location>
        <begin position="225"/>
        <end position="247"/>
    </location>
</feature>
<protein>
    <submittedName>
        <fullName evidence="11">Heavy metal translocating P-type ATPase</fullName>
    </submittedName>
</protein>
<dbReference type="InterPro" id="IPR036163">
    <property type="entry name" value="HMA_dom_sf"/>
</dbReference>
<dbReference type="AlphaFoldDB" id="A0A078MEU9"/>
<evidence type="ECO:0000256" key="6">
    <source>
        <dbReference type="ARBA" id="ARBA00022842"/>
    </source>
</evidence>
<keyword evidence="3" id="KW-0479">Metal-binding</keyword>
<dbReference type="PANTHER" id="PTHR43079">
    <property type="entry name" value="PROBABLE CADMIUM/ZINC-TRANSPORTING ATPASE HMA1"/>
    <property type="match status" value="1"/>
</dbReference>
<dbReference type="SUPFAM" id="SSF55008">
    <property type="entry name" value="HMA, heavy metal-associated domain"/>
    <property type="match status" value="1"/>
</dbReference>
<dbReference type="EMBL" id="LK391969">
    <property type="protein sequence ID" value="CEF26364.1"/>
    <property type="molecule type" value="Genomic_DNA"/>
</dbReference>
<keyword evidence="6" id="KW-0460">Magnesium</keyword>
<gene>
    <name evidence="11" type="ORF">BN1049_01293</name>
</gene>
<dbReference type="InterPro" id="IPR051949">
    <property type="entry name" value="Cation_Transport_ATPase"/>
</dbReference>
<proteinExistence type="inferred from homology"/>
<evidence type="ECO:0000256" key="9">
    <source>
        <dbReference type="SAM" id="Phobius"/>
    </source>
</evidence>